<dbReference type="RefSeq" id="WP_386759489.1">
    <property type="nucleotide sequence ID" value="NZ_JBHRXK010000005.1"/>
</dbReference>
<dbReference type="Pfam" id="PF12840">
    <property type="entry name" value="HTH_20"/>
    <property type="match status" value="1"/>
</dbReference>
<feature type="domain" description="HTH arsR-type" evidence="2">
    <location>
        <begin position="1"/>
        <end position="95"/>
    </location>
</feature>
<gene>
    <name evidence="3" type="ORF">ACFOLC_11940</name>
</gene>
<dbReference type="PRINTS" id="PR00778">
    <property type="entry name" value="HTHARSR"/>
</dbReference>
<dbReference type="NCBIfam" id="NF033788">
    <property type="entry name" value="HTH_metalloreg"/>
    <property type="match status" value="1"/>
</dbReference>
<dbReference type="Gene3D" id="1.10.10.10">
    <property type="entry name" value="Winged helix-like DNA-binding domain superfamily/Winged helix DNA-binding domain"/>
    <property type="match status" value="1"/>
</dbReference>
<dbReference type="InterPro" id="IPR036390">
    <property type="entry name" value="WH_DNA-bd_sf"/>
</dbReference>
<comment type="caution">
    <text evidence="3">The sequence shown here is derived from an EMBL/GenBank/DDBJ whole genome shotgun (WGS) entry which is preliminary data.</text>
</comment>
<protein>
    <submittedName>
        <fullName evidence="3">ArsR/SmtB family transcription factor</fullName>
    </submittedName>
</protein>
<feature type="compositionally biased region" description="Low complexity" evidence="1">
    <location>
        <begin position="108"/>
        <end position="117"/>
    </location>
</feature>
<evidence type="ECO:0000313" key="4">
    <source>
        <dbReference type="Proteomes" id="UP001595740"/>
    </source>
</evidence>
<dbReference type="InterPro" id="IPR001845">
    <property type="entry name" value="HTH_ArsR_DNA-bd_dom"/>
</dbReference>
<dbReference type="SUPFAM" id="SSF46785">
    <property type="entry name" value="Winged helix' DNA-binding domain"/>
    <property type="match status" value="1"/>
</dbReference>
<dbReference type="PANTHER" id="PTHR38600">
    <property type="entry name" value="TRANSCRIPTIONAL REGULATORY PROTEIN"/>
    <property type="match status" value="1"/>
</dbReference>
<evidence type="ECO:0000259" key="2">
    <source>
        <dbReference type="PROSITE" id="PS50987"/>
    </source>
</evidence>
<accession>A0ABV7RUN8</accession>
<keyword evidence="4" id="KW-1185">Reference proteome</keyword>
<dbReference type="PROSITE" id="PS50987">
    <property type="entry name" value="HTH_ARSR_2"/>
    <property type="match status" value="1"/>
</dbReference>
<dbReference type="EMBL" id="JBHRXK010000005">
    <property type="protein sequence ID" value="MFC3551720.1"/>
    <property type="molecule type" value="Genomic_DNA"/>
</dbReference>
<name>A0ABV7RUN8_9GAMM</name>
<evidence type="ECO:0000313" key="3">
    <source>
        <dbReference type="EMBL" id="MFC3551720.1"/>
    </source>
</evidence>
<dbReference type="InterPro" id="IPR011991">
    <property type="entry name" value="ArsR-like_HTH"/>
</dbReference>
<feature type="region of interest" description="Disordered" evidence="1">
    <location>
        <begin position="108"/>
        <end position="129"/>
    </location>
</feature>
<dbReference type="InterPro" id="IPR036388">
    <property type="entry name" value="WH-like_DNA-bd_sf"/>
</dbReference>
<dbReference type="PANTHER" id="PTHR38600:SF2">
    <property type="entry name" value="SLL0088 PROTEIN"/>
    <property type="match status" value="1"/>
</dbReference>
<organism evidence="3 4">
    <name type="scientific">Lysobacter cavernae</name>
    <dbReference type="NCBI Taxonomy" id="1685901"/>
    <lineage>
        <taxon>Bacteria</taxon>
        <taxon>Pseudomonadati</taxon>
        <taxon>Pseudomonadota</taxon>
        <taxon>Gammaproteobacteria</taxon>
        <taxon>Lysobacterales</taxon>
        <taxon>Lysobacteraceae</taxon>
        <taxon>Lysobacter</taxon>
    </lineage>
</organism>
<dbReference type="CDD" id="cd00090">
    <property type="entry name" value="HTH_ARSR"/>
    <property type="match status" value="1"/>
</dbReference>
<reference evidence="4" key="1">
    <citation type="journal article" date="2019" name="Int. J. Syst. Evol. Microbiol.">
        <title>The Global Catalogue of Microorganisms (GCM) 10K type strain sequencing project: providing services to taxonomists for standard genome sequencing and annotation.</title>
        <authorList>
            <consortium name="The Broad Institute Genomics Platform"/>
            <consortium name="The Broad Institute Genome Sequencing Center for Infectious Disease"/>
            <person name="Wu L."/>
            <person name="Ma J."/>
        </authorList>
    </citation>
    <scope>NUCLEOTIDE SEQUENCE [LARGE SCALE GENOMIC DNA]</scope>
    <source>
        <strain evidence="4">KCTC 42875</strain>
    </source>
</reference>
<proteinExistence type="predicted"/>
<sequence>MVDNNSERLDAVFSALADPTRRAMLRSLAQQQRSVGELAAPFEMSLAAASKHIKVLERAGLVQRSVQGRTHVCRLDAHPLHGGMEWMRYYEQFWNQRLDALDALLQAEDRAAGTSTSKPRKTKTPGKPR</sequence>
<evidence type="ECO:0000256" key="1">
    <source>
        <dbReference type="SAM" id="MobiDB-lite"/>
    </source>
</evidence>
<dbReference type="SMART" id="SM00418">
    <property type="entry name" value="HTH_ARSR"/>
    <property type="match status" value="1"/>
</dbReference>
<feature type="compositionally biased region" description="Basic residues" evidence="1">
    <location>
        <begin position="118"/>
        <end position="129"/>
    </location>
</feature>
<dbReference type="Proteomes" id="UP001595740">
    <property type="component" value="Unassembled WGS sequence"/>
</dbReference>